<gene>
    <name evidence="2" type="ORF">EYF80_039891</name>
</gene>
<sequence length="109" mass="12717">MQDDCSGEKESFRLRYQDILIAVVNRRTRAGREARTQTNTLVDTKRSAVNTIHTRVSESPSPCITRGRFFYQESGALNKMLESQPAFKMHSHNDYERAPGQTHYRRWPE</sequence>
<evidence type="ECO:0000313" key="3">
    <source>
        <dbReference type="Proteomes" id="UP000314294"/>
    </source>
</evidence>
<dbReference type="Proteomes" id="UP000314294">
    <property type="component" value="Unassembled WGS sequence"/>
</dbReference>
<comment type="caution">
    <text evidence="2">The sequence shown here is derived from an EMBL/GenBank/DDBJ whole genome shotgun (WGS) entry which is preliminary data.</text>
</comment>
<organism evidence="2 3">
    <name type="scientific">Liparis tanakae</name>
    <name type="common">Tanaka's snailfish</name>
    <dbReference type="NCBI Taxonomy" id="230148"/>
    <lineage>
        <taxon>Eukaryota</taxon>
        <taxon>Metazoa</taxon>
        <taxon>Chordata</taxon>
        <taxon>Craniata</taxon>
        <taxon>Vertebrata</taxon>
        <taxon>Euteleostomi</taxon>
        <taxon>Actinopterygii</taxon>
        <taxon>Neopterygii</taxon>
        <taxon>Teleostei</taxon>
        <taxon>Neoteleostei</taxon>
        <taxon>Acanthomorphata</taxon>
        <taxon>Eupercaria</taxon>
        <taxon>Perciformes</taxon>
        <taxon>Cottioidei</taxon>
        <taxon>Cottales</taxon>
        <taxon>Liparidae</taxon>
        <taxon>Liparis</taxon>
    </lineage>
</organism>
<name>A0A4Z2G9H1_9TELE</name>
<evidence type="ECO:0000313" key="2">
    <source>
        <dbReference type="EMBL" id="TNN49901.1"/>
    </source>
</evidence>
<feature type="region of interest" description="Disordered" evidence="1">
    <location>
        <begin position="88"/>
        <end position="109"/>
    </location>
</feature>
<keyword evidence="3" id="KW-1185">Reference proteome</keyword>
<dbReference type="AlphaFoldDB" id="A0A4Z2G9H1"/>
<reference evidence="2 3" key="1">
    <citation type="submission" date="2019-03" db="EMBL/GenBank/DDBJ databases">
        <title>First draft genome of Liparis tanakae, snailfish: a comprehensive survey of snailfish specific genes.</title>
        <authorList>
            <person name="Kim W."/>
            <person name="Song I."/>
            <person name="Jeong J.-H."/>
            <person name="Kim D."/>
            <person name="Kim S."/>
            <person name="Ryu S."/>
            <person name="Song J.Y."/>
            <person name="Lee S.K."/>
        </authorList>
    </citation>
    <scope>NUCLEOTIDE SEQUENCE [LARGE SCALE GENOMIC DNA]</scope>
    <source>
        <tissue evidence="2">Muscle</tissue>
    </source>
</reference>
<evidence type="ECO:0000256" key="1">
    <source>
        <dbReference type="SAM" id="MobiDB-lite"/>
    </source>
</evidence>
<accession>A0A4Z2G9H1</accession>
<proteinExistence type="predicted"/>
<dbReference type="EMBL" id="SRLO01000637">
    <property type="protein sequence ID" value="TNN49901.1"/>
    <property type="molecule type" value="Genomic_DNA"/>
</dbReference>
<protein>
    <submittedName>
        <fullName evidence="2">Uncharacterized protein</fullName>
    </submittedName>
</protein>